<dbReference type="Pfam" id="PF13507">
    <property type="entry name" value="GATase_5"/>
    <property type="match status" value="1"/>
</dbReference>
<reference evidence="2" key="2">
    <citation type="submission" date="2025-08" db="UniProtKB">
        <authorList>
            <consortium name="Ensembl"/>
        </authorList>
    </citation>
    <scope>IDENTIFICATION</scope>
</reference>
<evidence type="ECO:0000259" key="1">
    <source>
        <dbReference type="Pfam" id="PF02769"/>
    </source>
</evidence>
<dbReference type="SUPFAM" id="SSF56042">
    <property type="entry name" value="PurM C-terminal domain-like"/>
    <property type="match status" value="1"/>
</dbReference>
<reference evidence="2" key="3">
    <citation type="submission" date="2025-09" db="UniProtKB">
        <authorList>
            <consortium name="Ensembl"/>
        </authorList>
    </citation>
    <scope>IDENTIFICATION</scope>
</reference>
<dbReference type="PANTHER" id="PTHR10099">
    <property type="entry name" value="PHOSPHORIBOSYLFORMYLGLYCINAMIDINE SYNTHASE"/>
    <property type="match status" value="1"/>
</dbReference>
<dbReference type="GeneTree" id="ENSGT00390000007600"/>
<dbReference type="InterPro" id="IPR029062">
    <property type="entry name" value="Class_I_gatase-like"/>
</dbReference>
<dbReference type="InterPro" id="IPR036676">
    <property type="entry name" value="PurM-like_C_sf"/>
</dbReference>
<dbReference type="PROSITE" id="PS51273">
    <property type="entry name" value="GATASE_TYPE_1"/>
    <property type="match status" value="1"/>
</dbReference>
<sequence length="286" mass="31228">LSLFVRGWKTTQQIIRGGLVTAGHDVSDGGFITALLEMGFAGNCGLEIDITSPDPMLGFMFSERLGLILECNDPGVVVGKYLDNNVGAVVIGASVGGREVTMRYNGDIIMNKQSIASLRATWEATSFALERLQCQESCVESEEKWCLECESDPQWNANFEMIPPTIQDGGEMSGYIHVAILREEGSNGDREMATAFYLAGFQTWDVTMQDLVSSDLTLDRFRGLVFGGGFSYADVGGDKGTVNCWAACCKYNSTARTQLHQFRSRPDTFSLGVCNGCQLMALLGWL</sequence>
<protein>
    <recommendedName>
        <fullName evidence="1">PurM-like C-terminal domain-containing protein</fullName>
    </recommendedName>
</protein>
<proteinExistence type="predicted"/>
<dbReference type="HOGENOM" id="CLU_974967_0_0_1"/>
<keyword evidence="3" id="KW-1185">Reference proteome</keyword>
<dbReference type="GO" id="GO:0006164">
    <property type="term" value="P:purine nucleotide biosynthetic process"/>
    <property type="evidence" value="ECO:0007669"/>
    <property type="project" value="TreeGrafter"/>
</dbReference>
<evidence type="ECO:0000313" key="2">
    <source>
        <dbReference type="Ensembl" id="ENSCSAVP00000002010.1"/>
    </source>
</evidence>
<dbReference type="PANTHER" id="PTHR10099:SF1">
    <property type="entry name" value="PHOSPHORIBOSYLFORMYLGLYCINAMIDINE SYNTHASE"/>
    <property type="match status" value="1"/>
</dbReference>
<dbReference type="Pfam" id="PF02769">
    <property type="entry name" value="AIRS_C"/>
    <property type="match status" value="1"/>
</dbReference>
<reference evidence="3" key="1">
    <citation type="submission" date="2003-08" db="EMBL/GenBank/DDBJ databases">
        <authorList>
            <person name="Birren B."/>
            <person name="Nusbaum C."/>
            <person name="Abebe A."/>
            <person name="Abouelleil A."/>
            <person name="Adekoya E."/>
            <person name="Ait-zahra M."/>
            <person name="Allen N."/>
            <person name="Allen T."/>
            <person name="An P."/>
            <person name="Anderson M."/>
            <person name="Anderson S."/>
            <person name="Arachchi H."/>
            <person name="Armbruster J."/>
            <person name="Bachantsang P."/>
            <person name="Baldwin J."/>
            <person name="Barry A."/>
            <person name="Bayul T."/>
            <person name="Blitshsteyn B."/>
            <person name="Bloom T."/>
            <person name="Blye J."/>
            <person name="Boguslavskiy L."/>
            <person name="Borowsky M."/>
            <person name="Boukhgalter B."/>
            <person name="Brunache A."/>
            <person name="Butler J."/>
            <person name="Calixte N."/>
            <person name="Calvo S."/>
            <person name="Camarata J."/>
            <person name="Campo K."/>
            <person name="Chang J."/>
            <person name="Cheshatsang Y."/>
            <person name="Citroen M."/>
            <person name="Collymore A."/>
            <person name="Considine T."/>
            <person name="Cook A."/>
            <person name="Cooke P."/>
            <person name="Corum B."/>
            <person name="Cuomo C."/>
            <person name="David R."/>
            <person name="Dawoe T."/>
            <person name="Degray S."/>
            <person name="Dodge S."/>
            <person name="Dooley K."/>
            <person name="Dorje P."/>
            <person name="Dorjee K."/>
            <person name="Dorris L."/>
            <person name="Duffey N."/>
            <person name="Dupes A."/>
            <person name="Elkins T."/>
            <person name="Engels R."/>
            <person name="Erickson J."/>
            <person name="Farina A."/>
            <person name="Faro S."/>
            <person name="Ferreira P."/>
            <person name="Fischer H."/>
            <person name="Fitzgerald M."/>
            <person name="Foley K."/>
            <person name="Gage D."/>
            <person name="Galagan J."/>
            <person name="Gearin G."/>
            <person name="Gnerre S."/>
            <person name="Gnirke A."/>
            <person name="Goyette A."/>
            <person name="Graham J."/>
            <person name="Grandbois E."/>
            <person name="Gyaltsen K."/>
            <person name="Hafez N."/>
            <person name="Hagopian D."/>
            <person name="Hagos B."/>
            <person name="Hall J."/>
            <person name="Hatcher B."/>
            <person name="Heller A."/>
            <person name="Higgins H."/>
            <person name="Honan T."/>
            <person name="Horn A."/>
            <person name="Houde N."/>
            <person name="Hughes L."/>
            <person name="Hulme W."/>
            <person name="Husby E."/>
            <person name="Iliev I."/>
            <person name="Jaffe D."/>
            <person name="Jones C."/>
            <person name="Kamal M."/>
            <person name="Kamat A."/>
            <person name="Kamvysselis M."/>
            <person name="Karlsson E."/>
            <person name="Kells C."/>
            <person name="Kieu A."/>
            <person name="Kisner P."/>
            <person name="Kodira C."/>
            <person name="Kulbokas E."/>
            <person name="Labutti K."/>
            <person name="Lama D."/>
            <person name="Landers T."/>
            <person name="Leger J."/>
            <person name="Levine S."/>
            <person name="Lewis D."/>
            <person name="Lewis T."/>
            <person name="Lindblad-toh K."/>
            <person name="Liu X."/>
            <person name="Lokyitsang T."/>
            <person name="Lokyitsang Y."/>
            <person name="Lucien O."/>
            <person name="Lui A."/>
            <person name="Ma L.J."/>
            <person name="Mabbitt R."/>
            <person name="Macdonald J."/>
            <person name="Maclean C."/>
            <person name="Major J."/>
            <person name="Manning J."/>
            <person name="Marabella R."/>
            <person name="Maru K."/>
            <person name="Matthews C."/>
            <person name="Mauceli E."/>
            <person name="Mccarthy M."/>
            <person name="Mcdonough S."/>
            <person name="Mcghee T."/>
            <person name="Meldrim J."/>
            <person name="Meneus L."/>
            <person name="Mesirov J."/>
            <person name="Mihalev A."/>
            <person name="Mihova T."/>
            <person name="Mikkelsen T."/>
            <person name="Mlenga V."/>
            <person name="Moru K."/>
            <person name="Mozes J."/>
            <person name="Mulrain L."/>
            <person name="Munson G."/>
            <person name="Naylor J."/>
            <person name="Newes C."/>
            <person name="Nguyen C."/>
            <person name="Nguyen N."/>
            <person name="Nguyen T."/>
            <person name="Nicol R."/>
            <person name="Nielsen C."/>
            <person name="Nizzari M."/>
            <person name="Norbu C."/>
            <person name="Norbu N."/>
            <person name="O'donnell P."/>
            <person name="Okoawo O."/>
            <person name="O'leary S."/>
            <person name="Omotosho B."/>
            <person name="O'neill K."/>
            <person name="Osman S."/>
            <person name="Parker S."/>
            <person name="Perrin D."/>
            <person name="Phunkhang P."/>
            <person name="Piqani B."/>
            <person name="Purcell S."/>
            <person name="Rachupka T."/>
            <person name="Ramasamy U."/>
            <person name="Rameau R."/>
            <person name="Ray V."/>
            <person name="Raymond C."/>
            <person name="Retta R."/>
            <person name="Richardson S."/>
            <person name="Rise C."/>
            <person name="Rodriguez J."/>
            <person name="Rogers J."/>
            <person name="Rogov P."/>
            <person name="Rutman M."/>
            <person name="Schupbach R."/>
            <person name="Seaman C."/>
            <person name="Settipalli S."/>
            <person name="Sharpe T."/>
            <person name="Sheridan J."/>
            <person name="Sherpa N."/>
            <person name="Shi J."/>
            <person name="Smirnov S."/>
            <person name="Smith C."/>
            <person name="Sougnez C."/>
            <person name="Spencer B."/>
            <person name="Stalker J."/>
            <person name="Stange-thomann N."/>
            <person name="Stavropoulos S."/>
            <person name="Stetson K."/>
            <person name="Stone C."/>
            <person name="Stone S."/>
            <person name="Stubbs M."/>
            <person name="Talamas J."/>
            <person name="Tchuinga P."/>
            <person name="Tenzing P."/>
            <person name="Tesfaye S."/>
            <person name="Theodore J."/>
            <person name="Thoulutsang Y."/>
            <person name="Topham K."/>
            <person name="Towey S."/>
            <person name="Tsamla T."/>
            <person name="Tsomo N."/>
            <person name="Vallee D."/>
            <person name="Vassiliev H."/>
            <person name="Venkataraman V."/>
            <person name="Vinson J."/>
            <person name="Vo A."/>
            <person name="Wade C."/>
            <person name="Wang S."/>
            <person name="Wangchuk T."/>
            <person name="Wangdi T."/>
            <person name="Whittaker C."/>
            <person name="Wilkinson J."/>
            <person name="Wu Y."/>
            <person name="Wyman D."/>
            <person name="Yadav S."/>
            <person name="Yang S."/>
            <person name="Yang X."/>
            <person name="Yeager S."/>
            <person name="Yee E."/>
            <person name="Young G."/>
            <person name="Zainoun J."/>
            <person name="Zembeck L."/>
            <person name="Zimmer A."/>
            <person name="Zody M."/>
            <person name="Lander E."/>
        </authorList>
    </citation>
    <scope>NUCLEOTIDE SEQUENCE [LARGE SCALE GENOMIC DNA]</scope>
</reference>
<dbReference type="InParanoid" id="H2Y9L2"/>
<evidence type="ECO:0000313" key="3">
    <source>
        <dbReference type="Proteomes" id="UP000007875"/>
    </source>
</evidence>
<accession>H2Y9L2</accession>
<dbReference type="Gene3D" id="3.40.50.880">
    <property type="match status" value="1"/>
</dbReference>
<dbReference type="Proteomes" id="UP000007875">
    <property type="component" value="Unassembled WGS sequence"/>
</dbReference>
<dbReference type="OMA" id="WNANFEM"/>
<dbReference type="eggNOG" id="KOG1907">
    <property type="taxonomic scope" value="Eukaryota"/>
</dbReference>
<organism evidence="2 3">
    <name type="scientific">Ciona savignyi</name>
    <name type="common">Pacific transparent sea squirt</name>
    <dbReference type="NCBI Taxonomy" id="51511"/>
    <lineage>
        <taxon>Eukaryota</taxon>
        <taxon>Metazoa</taxon>
        <taxon>Chordata</taxon>
        <taxon>Tunicata</taxon>
        <taxon>Ascidiacea</taxon>
        <taxon>Phlebobranchia</taxon>
        <taxon>Cionidae</taxon>
        <taxon>Ciona</taxon>
    </lineage>
</organism>
<dbReference type="Ensembl" id="ENSCSAVT00000002045.1">
    <property type="protein sequence ID" value="ENSCSAVP00000002010.1"/>
    <property type="gene ID" value="ENSCSAVG00000001178.1"/>
</dbReference>
<dbReference type="AlphaFoldDB" id="H2Y9L2"/>
<name>H2Y9L2_CIOSA</name>
<dbReference type="SUPFAM" id="SSF52317">
    <property type="entry name" value="Class I glutamine amidotransferase-like"/>
    <property type="match status" value="1"/>
</dbReference>
<feature type="domain" description="PurM-like C-terminal" evidence="1">
    <location>
        <begin position="14"/>
        <end position="103"/>
    </location>
</feature>
<dbReference type="Gene3D" id="3.90.650.10">
    <property type="entry name" value="PurM-like C-terminal domain"/>
    <property type="match status" value="1"/>
</dbReference>
<dbReference type="SMART" id="SM01211">
    <property type="entry name" value="GATase_5"/>
    <property type="match status" value="1"/>
</dbReference>
<dbReference type="GO" id="GO:0004642">
    <property type="term" value="F:phosphoribosylformylglycinamidine synthase activity"/>
    <property type="evidence" value="ECO:0007669"/>
    <property type="project" value="TreeGrafter"/>
</dbReference>
<dbReference type="GO" id="GO:0005737">
    <property type="term" value="C:cytoplasm"/>
    <property type="evidence" value="ECO:0007669"/>
    <property type="project" value="TreeGrafter"/>
</dbReference>
<dbReference type="STRING" id="51511.ENSCSAVP00000002010"/>
<dbReference type="InterPro" id="IPR010918">
    <property type="entry name" value="PurM-like_C_dom"/>
</dbReference>